<keyword evidence="12" id="KW-0131">Cell cycle</keyword>
<evidence type="ECO:0000256" key="7">
    <source>
        <dbReference type="ARBA" id="ARBA00022984"/>
    </source>
</evidence>
<accession>A0A0A0I6B5</accession>
<evidence type="ECO:0000256" key="5">
    <source>
        <dbReference type="ARBA" id="ARBA00022692"/>
    </source>
</evidence>
<sequence>MLDKFKISKKLLRQLDFGIIITCVIIVLFSCLNIYSATYRNVGIYYAKLQFLWMIVGAIVIYIILLEDYVIIGNYASIIYWAGIVLLLLNDFVLGSTHKGAKGWIGIGSRAIQPSEFAKLGMIIMLAKLWDDIDGKINEPKNFFKVAFYAVLPMTLIVIQPDMGMTMVTFFIALGIFFIGGLDLKVILGGLVSIFIVIVGVWNSPWMPAYWKGRLTSFINPEAHVQGLTYQLKQSIMGIGSGNILGEGFQKGLQVAGNNIPEAHTDFIFAVVGEEWGLIGAVFLLCLYGFLVYRFIKIAKHSKDIFGTIITVGVISTFLFSILQNIGMTIGLMPITGITLPLMSYGGSSILSNCMSIGLVLNIGMRRKKINF</sequence>
<reference evidence="12 13" key="1">
    <citation type="submission" date="2014-01" db="EMBL/GenBank/DDBJ databases">
        <title>Plasmidome dynamics in the species complex Clostridium novyi sensu lato converts strains of independent lineages into distinctly different pathogens.</title>
        <authorList>
            <person name="Skarin H."/>
            <person name="Segerman B."/>
        </authorList>
    </citation>
    <scope>NUCLEOTIDE SEQUENCE [LARGE SCALE GENOMIC DNA]</scope>
    <source>
        <strain evidence="12 13">4552</strain>
    </source>
</reference>
<keyword evidence="12" id="KW-0132">Cell division</keyword>
<dbReference type="OrthoDB" id="9812661at2"/>
<dbReference type="GO" id="GO:0008360">
    <property type="term" value="P:regulation of cell shape"/>
    <property type="evidence" value="ECO:0007669"/>
    <property type="project" value="UniProtKB-KW"/>
</dbReference>
<dbReference type="GO" id="GO:0051301">
    <property type="term" value="P:cell division"/>
    <property type="evidence" value="ECO:0007669"/>
    <property type="project" value="UniProtKB-KW"/>
</dbReference>
<dbReference type="InterPro" id="IPR011923">
    <property type="entry name" value="RodA/MrdB"/>
</dbReference>
<dbReference type="GO" id="GO:0009252">
    <property type="term" value="P:peptidoglycan biosynthetic process"/>
    <property type="evidence" value="ECO:0007669"/>
    <property type="project" value="UniProtKB-KW"/>
</dbReference>
<evidence type="ECO:0000256" key="9">
    <source>
        <dbReference type="ARBA" id="ARBA00023136"/>
    </source>
</evidence>
<evidence type="ECO:0000256" key="4">
    <source>
        <dbReference type="ARBA" id="ARBA00022679"/>
    </source>
</evidence>
<dbReference type="GO" id="GO:0032153">
    <property type="term" value="C:cell division site"/>
    <property type="evidence" value="ECO:0007669"/>
    <property type="project" value="TreeGrafter"/>
</dbReference>
<feature type="transmembrane region" description="Helical" evidence="11">
    <location>
        <begin position="146"/>
        <end position="179"/>
    </location>
</feature>
<evidence type="ECO:0000313" key="13">
    <source>
        <dbReference type="Proteomes" id="UP000030012"/>
    </source>
</evidence>
<evidence type="ECO:0000256" key="8">
    <source>
        <dbReference type="ARBA" id="ARBA00022989"/>
    </source>
</evidence>
<dbReference type="AlphaFoldDB" id="A0A0A0I6B5"/>
<organism evidence="12 13">
    <name type="scientific">Clostridium novyi A str. 4552</name>
    <dbReference type="NCBI Taxonomy" id="1444289"/>
    <lineage>
        <taxon>Bacteria</taxon>
        <taxon>Bacillati</taxon>
        <taxon>Bacillota</taxon>
        <taxon>Clostridia</taxon>
        <taxon>Eubacteriales</taxon>
        <taxon>Clostridiaceae</taxon>
        <taxon>Clostridium</taxon>
    </lineage>
</organism>
<keyword evidence="2" id="KW-1003">Cell membrane</keyword>
<dbReference type="GO" id="GO:0071555">
    <property type="term" value="P:cell wall organization"/>
    <property type="evidence" value="ECO:0007669"/>
    <property type="project" value="UniProtKB-KW"/>
</dbReference>
<keyword evidence="4" id="KW-0808">Transferase</keyword>
<feature type="transmembrane region" description="Helical" evidence="11">
    <location>
        <begin position="276"/>
        <end position="293"/>
    </location>
</feature>
<comment type="subcellular location">
    <subcellularLocation>
        <location evidence="1">Membrane</location>
        <topology evidence="1">Multi-pass membrane protein</topology>
    </subcellularLocation>
</comment>
<feature type="transmembrane region" description="Helical" evidence="11">
    <location>
        <begin position="15"/>
        <end position="37"/>
    </location>
</feature>
<dbReference type="NCBIfam" id="TIGR02210">
    <property type="entry name" value="rodA_shape"/>
    <property type="match status" value="1"/>
</dbReference>
<dbReference type="EMBL" id="JENJ01000023">
    <property type="protein sequence ID" value="KGM96387.1"/>
    <property type="molecule type" value="Genomic_DNA"/>
</dbReference>
<keyword evidence="9 11" id="KW-0472">Membrane</keyword>
<proteinExistence type="predicted"/>
<evidence type="ECO:0000256" key="11">
    <source>
        <dbReference type="SAM" id="Phobius"/>
    </source>
</evidence>
<dbReference type="GO" id="GO:0005886">
    <property type="term" value="C:plasma membrane"/>
    <property type="evidence" value="ECO:0007669"/>
    <property type="project" value="TreeGrafter"/>
</dbReference>
<dbReference type="Pfam" id="PF01098">
    <property type="entry name" value="FTSW_RODA_SPOVE"/>
    <property type="match status" value="1"/>
</dbReference>
<evidence type="ECO:0000256" key="10">
    <source>
        <dbReference type="ARBA" id="ARBA00023316"/>
    </source>
</evidence>
<dbReference type="PROSITE" id="PS00428">
    <property type="entry name" value="FTSW_RODA_SPOVE"/>
    <property type="match status" value="1"/>
</dbReference>
<dbReference type="PANTHER" id="PTHR30474">
    <property type="entry name" value="CELL CYCLE PROTEIN"/>
    <property type="match status" value="1"/>
</dbReference>
<feature type="transmembrane region" description="Helical" evidence="11">
    <location>
        <begin position="343"/>
        <end position="364"/>
    </location>
</feature>
<protein>
    <submittedName>
        <fullName evidence="12">Cell division protein FtsW</fullName>
    </submittedName>
</protein>
<keyword evidence="10" id="KW-0961">Cell wall biogenesis/degradation</keyword>
<evidence type="ECO:0000256" key="6">
    <source>
        <dbReference type="ARBA" id="ARBA00022960"/>
    </source>
</evidence>
<keyword evidence="7" id="KW-0573">Peptidoglycan synthesis</keyword>
<evidence type="ECO:0000256" key="2">
    <source>
        <dbReference type="ARBA" id="ARBA00022475"/>
    </source>
</evidence>
<dbReference type="PANTHER" id="PTHR30474:SF1">
    <property type="entry name" value="PEPTIDOGLYCAN GLYCOSYLTRANSFERASE MRDB"/>
    <property type="match status" value="1"/>
</dbReference>
<evidence type="ECO:0000256" key="1">
    <source>
        <dbReference type="ARBA" id="ARBA00004141"/>
    </source>
</evidence>
<feature type="transmembrane region" description="Helical" evidence="11">
    <location>
        <begin position="72"/>
        <end position="89"/>
    </location>
</feature>
<dbReference type="RefSeq" id="WP_039254927.1">
    <property type="nucleotide sequence ID" value="NZ_JENJ01000023.1"/>
</dbReference>
<gene>
    <name evidence="12" type="ORF">Z968_06630</name>
</gene>
<feature type="transmembrane region" description="Helical" evidence="11">
    <location>
        <begin position="305"/>
        <end position="323"/>
    </location>
</feature>
<keyword evidence="6" id="KW-0133">Cell shape</keyword>
<comment type="caution">
    <text evidence="12">The sequence shown here is derived from an EMBL/GenBank/DDBJ whole genome shotgun (WGS) entry which is preliminary data.</text>
</comment>
<dbReference type="GO" id="GO:0015648">
    <property type="term" value="F:lipid-linked peptidoglycan transporter activity"/>
    <property type="evidence" value="ECO:0007669"/>
    <property type="project" value="TreeGrafter"/>
</dbReference>
<keyword evidence="3" id="KW-0328">Glycosyltransferase</keyword>
<feature type="transmembrane region" description="Helical" evidence="11">
    <location>
        <begin position="43"/>
        <end position="65"/>
    </location>
</feature>
<dbReference type="GO" id="GO:0016757">
    <property type="term" value="F:glycosyltransferase activity"/>
    <property type="evidence" value="ECO:0007669"/>
    <property type="project" value="UniProtKB-KW"/>
</dbReference>
<keyword evidence="8 11" id="KW-1133">Transmembrane helix</keyword>
<evidence type="ECO:0000313" key="12">
    <source>
        <dbReference type="EMBL" id="KGM96387.1"/>
    </source>
</evidence>
<dbReference type="InterPro" id="IPR001182">
    <property type="entry name" value="FtsW/RodA"/>
</dbReference>
<dbReference type="Proteomes" id="UP000030012">
    <property type="component" value="Unassembled WGS sequence"/>
</dbReference>
<name>A0A0A0I6B5_CLONO</name>
<keyword evidence="5 11" id="KW-0812">Transmembrane</keyword>
<feature type="transmembrane region" description="Helical" evidence="11">
    <location>
        <begin position="186"/>
        <end position="204"/>
    </location>
</feature>
<evidence type="ECO:0000256" key="3">
    <source>
        <dbReference type="ARBA" id="ARBA00022676"/>
    </source>
</evidence>
<dbReference type="PROSITE" id="PS51257">
    <property type="entry name" value="PROKAR_LIPOPROTEIN"/>
    <property type="match status" value="1"/>
</dbReference>
<dbReference type="InterPro" id="IPR018365">
    <property type="entry name" value="Cell_cycle_FtsW-rel_CS"/>
</dbReference>